<keyword evidence="7 9" id="KW-0472">Membrane</keyword>
<evidence type="ECO:0000256" key="7">
    <source>
        <dbReference type="ARBA" id="ARBA00023136"/>
    </source>
</evidence>
<dbReference type="InterPro" id="IPR000990">
    <property type="entry name" value="Innexin"/>
</dbReference>
<feature type="transmembrane region" description="Helical" evidence="9">
    <location>
        <begin position="45"/>
        <end position="62"/>
    </location>
</feature>
<feature type="transmembrane region" description="Helical" evidence="9">
    <location>
        <begin position="149"/>
        <end position="173"/>
    </location>
</feature>
<dbReference type="EMBL" id="CAJNOK010055707">
    <property type="protein sequence ID" value="CAF1620285.1"/>
    <property type="molecule type" value="Genomic_DNA"/>
</dbReference>
<dbReference type="PRINTS" id="PR01262">
    <property type="entry name" value="INNEXIN"/>
</dbReference>
<protein>
    <recommendedName>
        <fullName evidence="9">Innexin</fullName>
    </recommendedName>
</protein>
<keyword evidence="3" id="KW-1003">Cell membrane</keyword>
<comment type="similarity">
    <text evidence="9">Belongs to the pannexin family.</text>
</comment>
<evidence type="ECO:0000256" key="4">
    <source>
        <dbReference type="ARBA" id="ARBA00022692"/>
    </source>
</evidence>
<accession>A0A8S2G4L7</accession>
<keyword evidence="8 9" id="KW-0407">Ion channel</keyword>
<dbReference type="Proteomes" id="UP000677228">
    <property type="component" value="Unassembled WGS sequence"/>
</dbReference>
<dbReference type="GO" id="GO:0034220">
    <property type="term" value="P:monoatomic ion transmembrane transport"/>
    <property type="evidence" value="ECO:0007669"/>
    <property type="project" value="UniProtKB-KW"/>
</dbReference>
<keyword evidence="2 9" id="KW-0813">Transport</keyword>
<keyword evidence="4 9" id="KW-0812">Transmembrane</keyword>
<feature type="non-terminal residue" evidence="10">
    <location>
        <position position="1"/>
    </location>
</feature>
<evidence type="ECO:0000313" key="10">
    <source>
        <dbReference type="EMBL" id="CAF1620285.1"/>
    </source>
</evidence>
<dbReference type="PANTHER" id="PTHR11893">
    <property type="entry name" value="INNEXIN"/>
    <property type="match status" value="1"/>
</dbReference>
<evidence type="ECO:0000256" key="3">
    <source>
        <dbReference type="ARBA" id="ARBA00022475"/>
    </source>
</evidence>
<dbReference type="EMBL" id="CAJOBA010080508">
    <property type="protein sequence ID" value="CAF4439390.1"/>
    <property type="molecule type" value="Genomic_DNA"/>
</dbReference>
<evidence type="ECO:0000313" key="12">
    <source>
        <dbReference type="Proteomes" id="UP000677228"/>
    </source>
</evidence>
<organism evidence="10 12">
    <name type="scientific">Didymodactylos carnosus</name>
    <dbReference type="NCBI Taxonomy" id="1234261"/>
    <lineage>
        <taxon>Eukaryota</taxon>
        <taxon>Metazoa</taxon>
        <taxon>Spiralia</taxon>
        <taxon>Gnathifera</taxon>
        <taxon>Rotifera</taxon>
        <taxon>Eurotatoria</taxon>
        <taxon>Bdelloidea</taxon>
        <taxon>Philodinida</taxon>
        <taxon>Philodinidae</taxon>
        <taxon>Didymodactylos</taxon>
    </lineage>
</organism>
<evidence type="ECO:0000313" key="11">
    <source>
        <dbReference type="EMBL" id="CAF4439390.1"/>
    </source>
</evidence>
<dbReference type="AlphaFoldDB" id="A0A8S2G4L7"/>
<evidence type="ECO:0000256" key="8">
    <source>
        <dbReference type="ARBA" id="ARBA00023303"/>
    </source>
</evidence>
<comment type="caution">
    <text evidence="10">The sequence shown here is derived from an EMBL/GenBank/DDBJ whole genome shotgun (WGS) entry which is preliminary data.</text>
</comment>
<evidence type="ECO:0000256" key="6">
    <source>
        <dbReference type="ARBA" id="ARBA00023065"/>
    </source>
</evidence>
<feature type="non-terminal residue" evidence="10">
    <location>
        <position position="220"/>
    </location>
</feature>
<reference evidence="10" key="1">
    <citation type="submission" date="2021-02" db="EMBL/GenBank/DDBJ databases">
        <authorList>
            <person name="Nowell W R."/>
        </authorList>
    </citation>
    <scope>NUCLEOTIDE SEQUENCE</scope>
</reference>
<sequence>WVPAIFTRNYEIYVSNYCWIHNTYHINISEPNMKKANQKRYVLRYYQFVPFILLIQSLFYILPRLFWRSLSRHSGIDVKNLIDAAQSLKTVKRFHKQKVIMQYLISLISQYVSNPRKKQKPQHTKWNTYVYGLICCMFGMNYFNAYLLLLYLFVKLLYIANSLFQICAIYILLESSFHRKSFNIHNIFYGILKQNHMSKYFPKISMCDFRIIEPNSDEGH</sequence>
<name>A0A8S2G4L7_9BILA</name>
<evidence type="ECO:0000256" key="9">
    <source>
        <dbReference type="RuleBase" id="RU010713"/>
    </source>
</evidence>
<dbReference type="GO" id="GO:0005886">
    <property type="term" value="C:plasma membrane"/>
    <property type="evidence" value="ECO:0007669"/>
    <property type="project" value="UniProtKB-SubCell"/>
</dbReference>
<keyword evidence="6 9" id="KW-0406">Ion transport</keyword>
<dbReference type="PANTHER" id="PTHR11893:SF36">
    <property type="entry name" value="INNEXIN-5"/>
    <property type="match status" value="1"/>
</dbReference>
<proteinExistence type="inferred from homology"/>
<dbReference type="Proteomes" id="UP000682733">
    <property type="component" value="Unassembled WGS sequence"/>
</dbReference>
<keyword evidence="5 9" id="KW-1133">Transmembrane helix</keyword>
<evidence type="ECO:0000256" key="1">
    <source>
        <dbReference type="ARBA" id="ARBA00004651"/>
    </source>
</evidence>
<feature type="transmembrane region" description="Helical" evidence="9">
    <location>
        <begin position="126"/>
        <end position="143"/>
    </location>
</feature>
<comment type="function">
    <text evidence="9">Structural component of the gap junctions.</text>
</comment>
<comment type="subcellular location">
    <subcellularLocation>
        <location evidence="1 9">Cell membrane</location>
        <topology evidence="1 9">Multi-pass membrane protein</topology>
    </subcellularLocation>
</comment>
<comment type="caution">
    <text evidence="9">Lacks conserved residue(s) required for the propagation of feature annotation.</text>
</comment>
<dbReference type="Pfam" id="PF00876">
    <property type="entry name" value="Innexin"/>
    <property type="match status" value="1"/>
</dbReference>
<dbReference type="GO" id="GO:0005921">
    <property type="term" value="C:gap junction"/>
    <property type="evidence" value="ECO:0007669"/>
    <property type="project" value="UniProtKB-UniRule"/>
</dbReference>
<evidence type="ECO:0000256" key="5">
    <source>
        <dbReference type="ARBA" id="ARBA00022989"/>
    </source>
</evidence>
<gene>
    <name evidence="9" type="primary">inx</name>
    <name evidence="10" type="ORF">OVA965_LOCUS43160</name>
    <name evidence="11" type="ORF">TMI583_LOCUS45304</name>
</gene>
<evidence type="ECO:0000256" key="2">
    <source>
        <dbReference type="ARBA" id="ARBA00022448"/>
    </source>
</evidence>
<dbReference type="PROSITE" id="PS51013">
    <property type="entry name" value="PANNEXIN"/>
    <property type="match status" value="1"/>
</dbReference>